<dbReference type="Pfam" id="PF08378">
    <property type="entry name" value="NERD"/>
    <property type="match status" value="1"/>
</dbReference>
<sequence length="1054" mass="118949">MNDVMIKVVFCLHRSTLSEIPNSKASLASPRISRSTSKGVAKSDADSASALQSGRLSVDRSPRSVTSKPTTERRPPKLGVGGGNTPDKKTSRLSKPAELQSELSLAQEDLKKAKETLGLLEKEKEKFLDELKEAHKLADEANEKLREAVLAQKRAEENSEIENLKSLLDSKNKTEDKENDKFMTELSLEVDSLRQELKKAKIFEEKLKEKDAALEHLTVDLEATKMAESYAHNLVDELHYRVDELSAQAEQAKRLERSASESLKSVVKQLEVSNDSLHDSQSEISLLKEKVGLLEISIRRQKVDLEESERRLELVNEEASVMAKKVESIQFELESVKEEKIQALSNEKLAADSVQTLLEEKNKLINDLENSRDEEEKTKKALESLASALHEVSAEARDAKEKLLTVEGERENYETQIEHLELALKATNDRCERMLSDAKQEIGILKNAIEESKSDHRKLTADLEQKELHLMNSVKKSVEDNSSMEGEINRLVNLLKMAEEEACAVKEEEERWKDIFKEAESEIISLKDVLAQTKDESMRLKEILMDRENEIQSILQENQELQNKEAALLIKAEELSKLLEEALAKKQILENDELTDSEKDYDMLPKVVEFFEQNGTGNVKKQNNNSNDEASVTETLNGKHMENDMSEEVDIKMWDSCKIDEKDLSPEGETEHEAFEDDRDSKADGYDHVNGLSSLTESLDNGGSSPSKQQNQKKKKPLLQKFGGLLKKKSPSSHNERKNQNESSPPFFDEEDSLLDLETSNANALFAVAKRLEKLYRGSKVYVGLQIPDPDSASRRNIDLVLVTDQEAVVISVKNVGGFVSVEKDGNWVCTSGKHHKTELVPNPVVESKQLVSILEEYLEQRGVALPEEYLCFKVICANPNFRAIRSGSFPPEVITYDQWMQLKPEQKNAGSGWLKGAFLGGKKKNQESFSEKINSVLSTSPVLDRLELKGNKYVLGEFLEFKGKREDIHALREIKRSKISNLTVQKISMFGFAKTTLQLLYAPRDYHSEGPSWSSQWKELTVSSSIEVVFQPHNSTKVRKYKLSKVVSMSLSA</sequence>
<dbReference type="AlphaFoldDB" id="A0A2Z7C2D9"/>
<feature type="compositionally biased region" description="Polar residues" evidence="2">
    <location>
        <begin position="616"/>
        <end position="636"/>
    </location>
</feature>
<dbReference type="PROSITE" id="PS50965">
    <property type="entry name" value="NERD"/>
    <property type="match status" value="1"/>
</dbReference>
<feature type="region of interest" description="Disordered" evidence="2">
    <location>
        <begin position="23"/>
        <end position="98"/>
    </location>
</feature>
<feature type="domain" description="NERD" evidence="3">
    <location>
        <begin position="760"/>
        <end position="878"/>
    </location>
</feature>
<feature type="coiled-coil region" evidence="1">
    <location>
        <begin position="235"/>
        <end position="262"/>
    </location>
</feature>
<keyword evidence="5" id="KW-1185">Reference proteome</keyword>
<protein>
    <recommendedName>
        <fullName evidence="3">NERD domain-containing protein</fullName>
    </recommendedName>
</protein>
<dbReference type="PANTHER" id="PTHR35287:SF1">
    <property type="entry name" value="SI:ZFOS-911D5.4"/>
    <property type="match status" value="1"/>
</dbReference>
<evidence type="ECO:0000256" key="2">
    <source>
        <dbReference type="SAM" id="MobiDB-lite"/>
    </source>
</evidence>
<organism evidence="4 5">
    <name type="scientific">Dorcoceras hygrometricum</name>
    <dbReference type="NCBI Taxonomy" id="472368"/>
    <lineage>
        <taxon>Eukaryota</taxon>
        <taxon>Viridiplantae</taxon>
        <taxon>Streptophyta</taxon>
        <taxon>Embryophyta</taxon>
        <taxon>Tracheophyta</taxon>
        <taxon>Spermatophyta</taxon>
        <taxon>Magnoliopsida</taxon>
        <taxon>eudicotyledons</taxon>
        <taxon>Gunneridae</taxon>
        <taxon>Pentapetalae</taxon>
        <taxon>asterids</taxon>
        <taxon>lamiids</taxon>
        <taxon>Lamiales</taxon>
        <taxon>Gesneriaceae</taxon>
        <taxon>Didymocarpoideae</taxon>
        <taxon>Trichosporeae</taxon>
        <taxon>Loxocarpinae</taxon>
        <taxon>Dorcoceras</taxon>
    </lineage>
</organism>
<name>A0A2Z7C2D9_9LAMI</name>
<dbReference type="Proteomes" id="UP000250235">
    <property type="component" value="Unassembled WGS sequence"/>
</dbReference>
<feature type="coiled-coil region" evidence="1">
    <location>
        <begin position="351"/>
        <end position="592"/>
    </location>
</feature>
<evidence type="ECO:0000313" key="5">
    <source>
        <dbReference type="Proteomes" id="UP000250235"/>
    </source>
</evidence>
<dbReference type="PANTHER" id="PTHR35287">
    <property type="entry name" value="SI:ZFOS-911D5.4"/>
    <property type="match status" value="1"/>
</dbReference>
<feature type="compositionally biased region" description="Low complexity" evidence="2">
    <location>
        <begin position="701"/>
        <end position="710"/>
    </location>
</feature>
<proteinExistence type="predicted"/>
<feature type="region of interest" description="Disordered" evidence="2">
    <location>
        <begin position="663"/>
        <end position="750"/>
    </location>
</feature>
<accession>A0A2Z7C2D9</accession>
<evidence type="ECO:0000259" key="3">
    <source>
        <dbReference type="PROSITE" id="PS50965"/>
    </source>
</evidence>
<feature type="coiled-coil region" evidence="1">
    <location>
        <begin position="298"/>
        <end position="325"/>
    </location>
</feature>
<gene>
    <name evidence="4" type="ORF">F511_14061</name>
</gene>
<evidence type="ECO:0000313" key="4">
    <source>
        <dbReference type="EMBL" id="KZV41085.1"/>
    </source>
</evidence>
<feature type="compositionally biased region" description="Basic and acidic residues" evidence="2">
    <location>
        <begin position="663"/>
        <end position="687"/>
    </location>
</feature>
<feature type="compositionally biased region" description="Polar residues" evidence="2">
    <location>
        <begin position="23"/>
        <end position="38"/>
    </location>
</feature>
<feature type="coiled-coil region" evidence="1">
    <location>
        <begin position="103"/>
        <end position="210"/>
    </location>
</feature>
<dbReference type="InterPro" id="IPR011528">
    <property type="entry name" value="NERD"/>
</dbReference>
<feature type="region of interest" description="Disordered" evidence="2">
    <location>
        <begin position="616"/>
        <end position="645"/>
    </location>
</feature>
<dbReference type="OrthoDB" id="1874403at2759"/>
<keyword evidence="1" id="KW-0175">Coiled coil</keyword>
<evidence type="ECO:0000256" key="1">
    <source>
        <dbReference type="SAM" id="Coils"/>
    </source>
</evidence>
<reference evidence="4 5" key="1">
    <citation type="journal article" date="2015" name="Proc. Natl. Acad. Sci. U.S.A.">
        <title>The resurrection genome of Boea hygrometrica: A blueprint for survival of dehydration.</title>
        <authorList>
            <person name="Xiao L."/>
            <person name="Yang G."/>
            <person name="Zhang L."/>
            <person name="Yang X."/>
            <person name="Zhao S."/>
            <person name="Ji Z."/>
            <person name="Zhou Q."/>
            <person name="Hu M."/>
            <person name="Wang Y."/>
            <person name="Chen M."/>
            <person name="Xu Y."/>
            <person name="Jin H."/>
            <person name="Xiao X."/>
            <person name="Hu G."/>
            <person name="Bao F."/>
            <person name="Hu Y."/>
            <person name="Wan P."/>
            <person name="Li L."/>
            <person name="Deng X."/>
            <person name="Kuang T."/>
            <person name="Xiang C."/>
            <person name="Zhu J.K."/>
            <person name="Oliver M.J."/>
            <person name="He Y."/>
        </authorList>
    </citation>
    <scope>NUCLEOTIDE SEQUENCE [LARGE SCALE GENOMIC DNA]</scope>
    <source>
        <strain evidence="5">cv. XS01</strain>
    </source>
</reference>
<dbReference type="EMBL" id="KQ999839">
    <property type="protein sequence ID" value="KZV41085.1"/>
    <property type="molecule type" value="Genomic_DNA"/>
</dbReference>